<feature type="region of interest" description="Disordered" evidence="1">
    <location>
        <begin position="318"/>
        <end position="393"/>
    </location>
</feature>
<feature type="region of interest" description="Disordered" evidence="1">
    <location>
        <begin position="185"/>
        <end position="285"/>
    </location>
</feature>
<accession>A0A1D1VXA5</accession>
<name>A0A1D1VXA5_RAMVA</name>
<evidence type="ECO:0000256" key="1">
    <source>
        <dbReference type="SAM" id="MobiDB-lite"/>
    </source>
</evidence>
<feature type="compositionally biased region" description="Basic and acidic residues" evidence="1">
    <location>
        <begin position="41"/>
        <end position="51"/>
    </location>
</feature>
<proteinExistence type="predicted"/>
<evidence type="ECO:0000313" key="2">
    <source>
        <dbReference type="EMBL" id="GAV04428.1"/>
    </source>
</evidence>
<evidence type="ECO:0000313" key="3">
    <source>
        <dbReference type="Proteomes" id="UP000186922"/>
    </source>
</evidence>
<feature type="compositionally biased region" description="Low complexity" evidence="1">
    <location>
        <begin position="267"/>
        <end position="285"/>
    </location>
</feature>
<dbReference type="AlphaFoldDB" id="A0A1D1VXA5"/>
<feature type="compositionally biased region" description="Low complexity" evidence="1">
    <location>
        <begin position="631"/>
        <end position="640"/>
    </location>
</feature>
<feature type="compositionally biased region" description="Low complexity" evidence="1">
    <location>
        <begin position="9"/>
        <end position="22"/>
    </location>
</feature>
<feature type="compositionally biased region" description="Basic and acidic residues" evidence="1">
    <location>
        <begin position="430"/>
        <end position="442"/>
    </location>
</feature>
<dbReference type="Proteomes" id="UP000186922">
    <property type="component" value="Unassembled WGS sequence"/>
</dbReference>
<feature type="region of interest" description="Disordered" evidence="1">
    <location>
        <begin position="1"/>
        <end position="52"/>
    </location>
</feature>
<feature type="compositionally biased region" description="Basic residues" evidence="1">
    <location>
        <begin position="256"/>
        <end position="266"/>
    </location>
</feature>
<protein>
    <submittedName>
        <fullName evidence="2">Uncharacterized protein</fullName>
    </submittedName>
</protein>
<sequence length="986" mass="108186">MSSRHERSVSSSNRSILSSINSRTKKDPAEENVCSIPLPSHSKEAPPEKPHFYHIYGNTEPVGVYSGHKHCFSGKTDEDLAVYRCIDMDQYVQNGIACPGSIRIWPTPMQVAASKPHNHAAGAPPSRTSKNLIRMVKERAAKNAAQNTQPRIISPTLNLPHVDMEFAQKSISILNSIPSLEEIRNALSPGPPESEVDVDVQPNRVSNSCPFTGTLRRPVIEDHRSERSASRSERFSSAGRQLLNDQASSSQNSQGPRRRRRKRAKNSKSPLSKSPSTSTQSPTAPSFSFFQSHIISLSDHAGSFSKMLLHSGQRFKPLAEPTQQCKRPRLSRKALEQPKPLRTITHLPPESMEEKQPPAASKKKPTTKVAAESNVPKRRRGRPSKLAPTLDLLQAETRRSIEAYLNSEELEPISSSNHEPVSEDSLPSDPGDKIPENPHSDSPEAYEEGTNDHEKDAVEACLGRMEPSSISSVVSRRRPNHPPLRECKRHVDRVRRRPEETVNDLTLLSQTQPLTLLSISSVKGSAHQNLIKLDLGPLPGLEDIGRKKKFADRFAAHDESHEISPLRTGDLSSRTEVERASSTAIRCSANGQHDVIASPPPSVSIDPYSFPDTSPVSQQTPTAGRRKRSSRTASSAVSPAQSMLPDQRPSCSRTNYERSPQSGISTSTHSASPWTIVSSPANRQTPRSNCSILSPSQTISPAQCFVAVGSQSIERADSAEVVSRTFTTQYDSPRASDFRQPYQRRYQNVQVFSPISPPSSEIGDLNDDDDLPLEELVTESAPNLPELSPADVIAGLEETDTGSGRPGSSNSLASFTELLRHLTDPTLPSRFGSQISHYNSRSTNPTGREITDLSCIKCQRHVDRADKATEAAFLPEEPRTFGATSAATVPQFAVPFTPPAVSGADARLDVAKTCMDLEETLSKLVTHLESEPDDAIDKRDTVTQSLSGLIAKAKDFLDRQAIPQPKIIARTPRYAVVFDSDYTYGF</sequence>
<feature type="compositionally biased region" description="Polar residues" evidence="1">
    <location>
        <begin position="580"/>
        <end position="591"/>
    </location>
</feature>
<feature type="region of interest" description="Disordered" evidence="1">
    <location>
        <begin position="409"/>
        <end position="484"/>
    </location>
</feature>
<feature type="region of interest" description="Disordered" evidence="1">
    <location>
        <begin position="556"/>
        <end position="691"/>
    </location>
</feature>
<dbReference type="EMBL" id="BDGG01000010">
    <property type="protein sequence ID" value="GAV04428.1"/>
    <property type="molecule type" value="Genomic_DNA"/>
</dbReference>
<feature type="compositionally biased region" description="Polar residues" evidence="1">
    <location>
        <begin position="611"/>
        <end position="622"/>
    </location>
</feature>
<organism evidence="2 3">
    <name type="scientific">Ramazzottius varieornatus</name>
    <name type="common">Water bear</name>
    <name type="synonym">Tardigrade</name>
    <dbReference type="NCBI Taxonomy" id="947166"/>
    <lineage>
        <taxon>Eukaryota</taxon>
        <taxon>Metazoa</taxon>
        <taxon>Ecdysozoa</taxon>
        <taxon>Tardigrada</taxon>
        <taxon>Eutardigrada</taxon>
        <taxon>Parachela</taxon>
        <taxon>Hypsibioidea</taxon>
        <taxon>Ramazzottiidae</taxon>
        <taxon>Ramazzottius</taxon>
    </lineage>
</organism>
<comment type="caution">
    <text evidence="2">The sequence shown here is derived from an EMBL/GenBank/DDBJ whole genome shotgun (WGS) entry which is preliminary data.</text>
</comment>
<feature type="compositionally biased region" description="Polar residues" evidence="1">
    <location>
        <begin position="649"/>
        <end position="691"/>
    </location>
</feature>
<feature type="compositionally biased region" description="Basic and acidic residues" evidence="1">
    <location>
        <begin position="218"/>
        <end position="234"/>
    </location>
</feature>
<keyword evidence="3" id="KW-1185">Reference proteome</keyword>
<reference evidence="2 3" key="1">
    <citation type="journal article" date="2016" name="Nat. Commun.">
        <title>Extremotolerant tardigrade genome and improved radiotolerance of human cultured cells by tardigrade-unique protein.</title>
        <authorList>
            <person name="Hashimoto T."/>
            <person name="Horikawa D.D."/>
            <person name="Saito Y."/>
            <person name="Kuwahara H."/>
            <person name="Kozuka-Hata H."/>
            <person name="Shin-I T."/>
            <person name="Minakuchi Y."/>
            <person name="Ohishi K."/>
            <person name="Motoyama A."/>
            <person name="Aizu T."/>
            <person name="Enomoto A."/>
            <person name="Kondo K."/>
            <person name="Tanaka S."/>
            <person name="Hara Y."/>
            <person name="Koshikawa S."/>
            <person name="Sagara H."/>
            <person name="Miura T."/>
            <person name="Yokobori S."/>
            <person name="Miyagawa K."/>
            <person name="Suzuki Y."/>
            <person name="Kubo T."/>
            <person name="Oyama M."/>
            <person name="Kohara Y."/>
            <person name="Fujiyama A."/>
            <person name="Arakawa K."/>
            <person name="Katayama T."/>
            <person name="Toyoda A."/>
            <person name="Kunieda T."/>
        </authorList>
    </citation>
    <scope>NUCLEOTIDE SEQUENCE [LARGE SCALE GENOMIC DNA]</scope>
    <source>
        <strain evidence="2 3">YOKOZUNA-1</strain>
    </source>
</reference>
<gene>
    <name evidence="2" type="primary">RvY_14703</name>
    <name evidence="2" type="synonym">RvY_14703.1</name>
    <name evidence="2" type="ORF">RvY_14703-1</name>
</gene>